<dbReference type="Proteomes" id="UP000033647">
    <property type="component" value="Unassembled WGS sequence"/>
</dbReference>
<organism evidence="3 4">
    <name type="scientific">Zymoseptoria brevis</name>
    <dbReference type="NCBI Taxonomy" id="1047168"/>
    <lineage>
        <taxon>Eukaryota</taxon>
        <taxon>Fungi</taxon>
        <taxon>Dikarya</taxon>
        <taxon>Ascomycota</taxon>
        <taxon>Pezizomycotina</taxon>
        <taxon>Dothideomycetes</taxon>
        <taxon>Dothideomycetidae</taxon>
        <taxon>Mycosphaerellales</taxon>
        <taxon>Mycosphaerellaceae</taxon>
        <taxon>Zymoseptoria</taxon>
    </lineage>
</organism>
<dbReference type="PANTHER" id="PTHR37542:SF3">
    <property type="entry name" value="PRION-INHIBITION AND PROPAGATION HELO DOMAIN-CONTAINING PROTEIN"/>
    <property type="match status" value="1"/>
</dbReference>
<feature type="signal peptide" evidence="1">
    <location>
        <begin position="1"/>
        <end position="17"/>
    </location>
</feature>
<keyword evidence="1" id="KW-0732">Signal</keyword>
<dbReference type="AlphaFoldDB" id="A0A0F4GYG4"/>
<evidence type="ECO:0000313" key="3">
    <source>
        <dbReference type="EMBL" id="KJY02432.1"/>
    </source>
</evidence>
<protein>
    <submittedName>
        <fullName evidence="3">Small s protein</fullName>
    </submittedName>
</protein>
<dbReference type="Gene3D" id="1.20.120.1020">
    <property type="entry name" value="Prion-inhibition and propagation, HeLo domain"/>
    <property type="match status" value="1"/>
</dbReference>
<feature type="domain" description="Prion-inhibition and propagation HeLo" evidence="2">
    <location>
        <begin position="5"/>
        <end position="200"/>
    </location>
</feature>
<dbReference type="PANTHER" id="PTHR37542">
    <property type="entry name" value="HELO DOMAIN-CONTAINING PROTEIN-RELATED"/>
    <property type="match status" value="1"/>
</dbReference>
<comment type="caution">
    <text evidence="3">The sequence shown here is derived from an EMBL/GenBank/DDBJ whole genome shotgun (WGS) entry which is preliminary data.</text>
</comment>
<dbReference type="Pfam" id="PF14479">
    <property type="entry name" value="HeLo"/>
    <property type="match status" value="1"/>
</dbReference>
<proteinExistence type="predicted"/>
<accession>A0A0F4GYG4</accession>
<evidence type="ECO:0000313" key="4">
    <source>
        <dbReference type="Proteomes" id="UP000033647"/>
    </source>
</evidence>
<sequence>MEAIGLTISILSLAALAQTAVDCFQSVQLGKNFGTDFQTTCIRLDNAQLQLSRWGKALELSRQQHAISSLEASVTAQDVQQAESLLGHIINLFKKAEEASHKFQAKHEHTPVVEVRDVLTTDAMALHDRMRALCLERQKTTSRVQKAKWALYKKRDLDRLVDDIQQLIGDLVVLFPIMSPTQAQLCDHEAAQLRDETALPRLKELAAHQDATLGDALDRLSPITMTASHTWNNLDNTKVVNQVAGNQTVHGGQTISL</sequence>
<gene>
    <name evidence="3" type="ORF">TI39_contig52g00007</name>
</gene>
<dbReference type="InterPro" id="IPR038305">
    <property type="entry name" value="HeLo_sf"/>
</dbReference>
<feature type="chain" id="PRO_5002468894" evidence="1">
    <location>
        <begin position="18"/>
        <end position="257"/>
    </location>
</feature>
<evidence type="ECO:0000259" key="2">
    <source>
        <dbReference type="Pfam" id="PF14479"/>
    </source>
</evidence>
<keyword evidence="4" id="KW-1185">Reference proteome</keyword>
<dbReference type="OrthoDB" id="20872at2759"/>
<evidence type="ECO:0000256" key="1">
    <source>
        <dbReference type="SAM" id="SignalP"/>
    </source>
</evidence>
<dbReference type="EMBL" id="LAFY01000049">
    <property type="protein sequence ID" value="KJY02432.1"/>
    <property type="molecule type" value="Genomic_DNA"/>
</dbReference>
<dbReference type="STRING" id="1047168.A0A0F4GYG4"/>
<reference evidence="3 4" key="1">
    <citation type="submission" date="2015-03" db="EMBL/GenBank/DDBJ databases">
        <title>RNA-seq based gene annotation and comparative genomics of four Zymoseptoria species reveal species-specific pathogenicity related genes and transposable element activity.</title>
        <authorList>
            <person name="Grandaubert J."/>
            <person name="Bhattacharyya A."/>
            <person name="Stukenbrock E.H."/>
        </authorList>
    </citation>
    <scope>NUCLEOTIDE SEQUENCE [LARGE SCALE GENOMIC DNA]</scope>
    <source>
        <strain evidence="3 4">Zb18110</strain>
    </source>
</reference>
<name>A0A0F4GYG4_9PEZI</name>
<dbReference type="InterPro" id="IPR029498">
    <property type="entry name" value="HeLo_dom"/>
</dbReference>